<sequence>MATSLLSPPSAPPAAAFRSPFLHVSKLSFASSPTSSAASRRCRFRPPMASAEDPINEKPTDDDKKSFEKLYGLSPKQLNMFISRQKYAAKQPENISQLDNFVNHSGMAIASSLSDRGPPIKIMNSAGSNEPWPPIARGWGRVKYKGKLMPEAPDLMSRFFMERVIFVEDISRQETEHIIAQLWWLDNYQRKPIYMYLLSEGQDEDDIEYDDKEQPGWAGSDLDGLAIANFMMTRKSEIITINMGMADGVAALLLSLGVKGRRGIRRHAITRLSLPGVDRSIGLATDIWETAKVVDSSMEIFLELLSRGTGKPMMELYRDLHEPKVFTAKEAIDYGLADKIVAAPDSLADPPKKKSPEEWWSEALHGVSNSGLGVHFNATVPGAASLAAVILSAASFNASLWYEMLRAVSTEAQAMYNVGLAGLTFWSPNVNVFRDPRWGRGQETPGEDPFVVSRYAVSYVKGLQEVGQKGNFNNSEKLKVSSSCKSTGSRRYVSAAIQELCGGSYIVSDCDSIEVYYDYIRYTATPEDAVALSLKAGITGILNTYAGLNMNCGKYIGKYTENAVKLNKVEESTVDQALIYNYIVLLRLGFFDGDPTTLPFGKLGRTYRFYNRKSIYEFGHGLSYSTFSKFVTSAPSTIVIKPFSKNHQNNTLSPDSTGLQPNGQAIDISSINCLYLRFEIGVAVKNGGPVDGTHVVLVFWKPASSEGVVGMLSLESVGFERVEVKRGKTGTVKTELDLRG</sequence>
<evidence type="ECO:0000313" key="2">
    <source>
        <dbReference type="Proteomes" id="UP001062846"/>
    </source>
</evidence>
<dbReference type="Proteomes" id="UP001062846">
    <property type="component" value="Chromosome 5"/>
</dbReference>
<comment type="caution">
    <text evidence="1">The sequence shown here is derived from an EMBL/GenBank/DDBJ whole genome shotgun (WGS) entry which is preliminary data.</text>
</comment>
<dbReference type="EMBL" id="CM046392">
    <property type="protein sequence ID" value="KAI8554610.1"/>
    <property type="molecule type" value="Genomic_DNA"/>
</dbReference>
<reference evidence="1" key="1">
    <citation type="submission" date="2022-02" db="EMBL/GenBank/DDBJ databases">
        <title>Plant Genome Project.</title>
        <authorList>
            <person name="Zhang R.-G."/>
        </authorList>
    </citation>
    <scope>NUCLEOTIDE SEQUENCE</scope>
    <source>
        <strain evidence="1">AT1</strain>
    </source>
</reference>
<gene>
    <name evidence="1" type="ORF">RHMOL_Rhmol05G0111100</name>
</gene>
<organism evidence="1 2">
    <name type="scientific">Rhododendron molle</name>
    <name type="common">Chinese azalea</name>
    <name type="synonym">Azalea mollis</name>
    <dbReference type="NCBI Taxonomy" id="49168"/>
    <lineage>
        <taxon>Eukaryota</taxon>
        <taxon>Viridiplantae</taxon>
        <taxon>Streptophyta</taxon>
        <taxon>Embryophyta</taxon>
        <taxon>Tracheophyta</taxon>
        <taxon>Spermatophyta</taxon>
        <taxon>Magnoliopsida</taxon>
        <taxon>eudicotyledons</taxon>
        <taxon>Gunneridae</taxon>
        <taxon>Pentapetalae</taxon>
        <taxon>asterids</taxon>
        <taxon>Ericales</taxon>
        <taxon>Ericaceae</taxon>
        <taxon>Ericoideae</taxon>
        <taxon>Rhodoreae</taxon>
        <taxon>Rhododendron</taxon>
    </lineage>
</organism>
<accession>A0ACC0NN00</accession>
<name>A0ACC0NN00_RHOML</name>
<proteinExistence type="predicted"/>
<evidence type="ECO:0000313" key="1">
    <source>
        <dbReference type="EMBL" id="KAI8554610.1"/>
    </source>
</evidence>
<keyword evidence="2" id="KW-1185">Reference proteome</keyword>
<protein>
    <submittedName>
        <fullName evidence="1">Uncharacterized protein</fullName>
    </submittedName>
</protein>